<evidence type="ECO:0000256" key="2">
    <source>
        <dbReference type="SAM" id="SignalP"/>
    </source>
</evidence>
<dbReference type="GeneID" id="97039155"/>
<keyword evidence="4" id="KW-1185">Reference proteome</keyword>
<name>A0A6J4ZUJ3_9BURK</name>
<organism evidence="3 4">
    <name type="scientific">Paraburkholderia sediminicola</name>
    <dbReference type="NCBI Taxonomy" id="458836"/>
    <lineage>
        <taxon>Bacteria</taxon>
        <taxon>Pseudomonadati</taxon>
        <taxon>Pseudomonadota</taxon>
        <taxon>Betaproteobacteria</taxon>
        <taxon>Burkholderiales</taxon>
        <taxon>Burkholderiaceae</taxon>
        <taxon>Paraburkholderia</taxon>
    </lineage>
</organism>
<feature type="region of interest" description="Disordered" evidence="1">
    <location>
        <begin position="156"/>
        <end position="181"/>
    </location>
</feature>
<sequence length="181" mass="19196">MTREPRKHRGLRALGAALFALLGAGAQAQSQPVPAAQAPQAWVAYAQGVGQQFQTALEGASAEAQRFHAFLELRAASDSEAGSAPPMLSVKVWLDASGHIVRVAFAPLGDQQADDDLRTLLLAQSAGVPPRGMRQPLVVRLHLSDSTVGEVRDGQFRQLGQPAQGTAPLAARRPDLHNSQE</sequence>
<feature type="chain" id="PRO_5027056630" evidence="2">
    <location>
        <begin position="29"/>
        <end position="181"/>
    </location>
</feature>
<protein>
    <submittedName>
        <fullName evidence="3">Uncharacterized protein</fullName>
    </submittedName>
</protein>
<dbReference type="Proteomes" id="UP000494255">
    <property type="component" value="Unassembled WGS sequence"/>
</dbReference>
<feature type="signal peptide" evidence="2">
    <location>
        <begin position="1"/>
        <end position="28"/>
    </location>
</feature>
<dbReference type="AlphaFoldDB" id="A0A6J4ZUJ3"/>
<accession>A0A6J4ZUJ3</accession>
<dbReference type="EMBL" id="CADIKC010000001">
    <property type="protein sequence ID" value="CAB3643411.1"/>
    <property type="molecule type" value="Genomic_DNA"/>
</dbReference>
<feature type="compositionally biased region" description="Basic and acidic residues" evidence="1">
    <location>
        <begin position="172"/>
        <end position="181"/>
    </location>
</feature>
<evidence type="ECO:0000313" key="4">
    <source>
        <dbReference type="Proteomes" id="UP000494255"/>
    </source>
</evidence>
<evidence type="ECO:0000313" key="3">
    <source>
        <dbReference type="EMBL" id="CAB3643411.1"/>
    </source>
</evidence>
<evidence type="ECO:0000256" key="1">
    <source>
        <dbReference type="SAM" id="MobiDB-lite"/>
    </source>
</evidence>
<gene>
    <name evidence="3" type="ORF">LMG24238_00493</name>
</gene>
<keyword evidence="2" id="KW-0732">Signal</keyword>
<dbReference type="RefSeq" id="WP_175048884.1">
    <property type="nucleotide sequence ID" value="NZ_CADIKC010000001.1"/>
</dbReference>
<proteinExistence type="predicted"/>
<reference evidence="3 4" key="1">
    <citation type="submission" date="2020-04" db="EMBL/GenBank/DDBJ databases">
        <authorList>
            <person name="De Canck E."/>
        </authorList>
    </citation>
    <scope>NUCLEOTIDE SEQUENCE [LARGE SCALE GENOMIC DNA]</scope>
    <source>
        <strain evidence="3 4">LMG 24238</strain>
    </source>
</reference>